<evidence type="ECO:0000256" key="2">
    <source>
        <dbReference type="SAM" id="SignalP"/>
    </source>
</evidence>
<keyword evidence="2" id="KW-0732">Signal</keyword>
<dbReference type="PANTHER" id="PTHR46825">
    <property type="entry name" value="D-ALANYL-D-ALANINE-CARBOXYPEPTIDASE/ENDOPEPTIDASE AMPH"/>
    <property type="match status" value="1"/>
</dbReference>
<dbReference type="Gene3D" id="1.25.40.10">
    <property type="entry name" value="Tetratricopeptide repeat domain"/>
    <property type="match status" value="1"/>
</dbReference>
<dbReference type="SUPFAM" id="SSF48452">
    <property type="entry name" value="TPR-like"/>
    <property type="match status" value="1"/>
</dbReference>
<dbReference type="Proteomes" id="UP000184121">
    <property type="component" value="Unassembled WGS sequence"/>
</dbReference>
<protein>
    <submittedName>
        <fullName evidence="4">CubicO group peptidase, beta-lactamase class C family</fullName>
    </submittedName>
</protein>
<keyword evidence="1" id="KW-0802">TPR repeat</keyword>
<name>A0A1M7CHA2_9FLAO</name>
<dbReference type="RefSeq" id="WP_072970628.1">
    <property type="nucleotide sequence ID" value="NZ_FRBY01000002.1"/>
</dbReference>
<proteinExistence type="predicted"/>
<feature type="signal peptide" evidence="2">
    <location>
        <begin position="1"/>
        <end position="19"/>
    </location>
</feature>
<dbReference type="PROSITE" id="PS50293">
    <property type="entry name" value="TPR_REGION"/>
    <property type="match status" value="1"/>
</dbReference>
<evidence type="ECO:0000259" key="3">
    <source>
        <dbReference type="Pfam" id="PF00144"/>
    </source>
</evidence>
<dbReference type="InterPro" id="IPR019734">
    <property type="entry name" value="TPR_rpt"/>
</dbReference>
<evidence type="ECO:0000313" key="4">
    <source>
        <dbReference type="EMBL" id="SHL66543.1"/>
    </source>
</evidence>
<keyword evidence="5" id="KW-1185">Reference proteome</keyword>
<evidence type="ECO:0000313" key="5">
    <source>
        <dbReference type="Proteomes" id="UP000184121"/>
    </source>
</evidence>
<evidence type="ECO:0000256" key="1">
    <source>
        <dbReference type="PROSITE-ProRule" id="PRU00339"/>
    </source>
</evidence>
<dbReference type="SMART" id="SM00028">
    <property type="entry name" value="TPR"/>
    <property type="match status" value="1"/>
</dbReference>
<dbReference type="InterPro" id="IPR012338">
    <property type="entry name" value="Beta-lactam/transpept-like"/>
</dbReference>
<dbReference type="Pfam" id="PF00144">
    <property type="entry name" value="Beta-lactamase"/>
    <property type="match status" value="1"/>
</dbReference>
<feature type="chain" id="PRO_5012545473" evidence="2">
    <location>
        <begin position="20"/>
        <end position="615"/>
    </location>
</feature>
<dbReference type="InterPro" id="IPR050491">
    <property type="entry name" value="AmpC-like"/>
</dbReference>
<feature type="repeat" description="TPR" evidence="1">
    <location>
        <begin position="565"/>
        <end position="598"/>
    </location>
</feature>
<dbReference type="PANTHER" id="PTHR46825:SF12">
    <property type="entry name" value="PENICILLIN-BINDING PROTEIN 4"/>
    <property type="match status" value="1"/>
</dbReference>
<gene>
    <name evidence="4" type="ORF">SAMN05444366_1126</name>
</gene>
<dbReference type="InterPro" id="IPR001466">
    <property type="entry name" value="Beta-lactam-related"/>
</dbReference>
<accession>A0A1M7CHA2</accession>
<dbReference type="PROSITE" id="PS50005">
    <property type="entry name" value="TPR"/>
    <property type="match status" value="1"/>
</dbReference>
<dbReference type="Gene3D" id="3.40.710.10">
    <property type="entry name" value="DD-peptidase/beta-lactamase superfamily"/>
    <property type="match status" value="1"/>
</dbReference>
<sequence length="615" mass="69082">MRRINLIFLLALSCALSFAQNIKDSKKFTSKITALDGLKSATAEMMSQYNLKGLSVAVFENYKIIWTNQWGIKAAGSEEKNDQNTAFSTASISKPITAIVCAMLEEKGLIDLDDPIEKYLKRWKLPKSNFTKDSNVTWKQLLSHTAGTSQGGFEDYYEGDSIPTIVESLQGKLLPRSKKPLEFLFIPGTNWEYSGGGYVIIQCALEDHFKKPLAQIVKENLLDPLQLQNSTMIQPNEKGFLTNIAKVHNSTGEIIKTGIPITPQIAPSGLWSTPTELALIAIEMQKALLGKDNRVISNAVAKKVTDIVTMNGPRGWSYGWQRSIGLGNLEWFSHDGSNTGTGGDLLATMKNGNGIAILANGDKPNRLPVMSYVENEIIKKLGWNKAIDKTSTQQIPPILKQKIIGYYTEILYGYDRLGPSKIFEENGTLYLISSYLKDITNSEKSKMYYFGNNTFKVDNYPNLIRFDLNKKNELEGITISRPNYTSKKLELTLNQIKTPQTELIEIFSENNFEAAIILFKKLKLKNPDYNFEENLNSLGYHFYNKKQLGLSVQIFTLNCSESKSANAYDSLGEIYEAIGKLDLAKQNYQKSVDLNPKNENARQMILKINARLNIK</sequence>
<dbReference type="STRING" id="29534.SAMN05444366_1126"/>
<dbReference type="AlphaFoldDB" id="A0A1M7CHA2"/>
<dbReference type="OrthoDB" id="9797709at2"/>
<dbReference type="InterPro" id="IPR011990">
    <property type="entry name" value="TPR-like_helical_dom_sf"/>
</dbReference>
<feature type="domain" description="Beta-lactamase-related" evidence="3">
    <location>
        <begin position="40"/>
        <end position="366"/>
    </location>
</feature>
<dbReference type="EMBL" id="FRBY01000002">
    <property type="protein sequence ID" value="SHL66543.1"/>
    <property type="molecule type" value="Genomic_DNA"/>
</dbReference>
<reference evidence="5" key="1">
    <citation type="submission" date="2016-11" db="EMBL/GenBank/DDBJ databases">
        <authorList>
            <person name="Varghese N."/>
            <person name="Submissions S."/>
        </authorList>
    </citation>
    <scope>NUCLEOTIDE SEQUENCE [LARGE SCALE GENOMIC DNA]</scope>
    <source>
        <strain evidence="5">DSM 1811</strain>
    </source>
</reference>
<dbReference type="SUPFAM" id="SSF56601">
    <property type="entry name" value="beta-lactamase/transpeptidase-like"/>
    <property type="match status" value="1"/>
</dbReference>
<organism evidence="4 5">
    <name type="scientific">Flavobacterium saccharophilum</name>
    <dbReference type="NCBI Taxonomy" id="29534"/>
    <lineage>
        <taxon>Bacteria</taxon>
        <taxon>Pseudomonadati</taxon>
        <taxon>Bacteroidota</taxon>
        <taxon>Flavobacteriia</taxon>
        <taxon>Flavobacteriales</taxon>
        <taxon>Flavobacteriaceae</taxon>
        <taxon>Flavobacterium</taxon>
    </lineage>
</organism>